<keyword evidence="2" id="KW-0597">Phosphoprotein</keyword>
<keyword evidence="8" id="KW-0804">Transcription</keyword>
<feature type="compositionally biased region" description="Basic residues" evidence="13">
    <location>
        <begin position="66"/>
        <end position="83"/>
    </location>
</feature>
<evidence type="ECO:0000313" key="16">
    <source>
        <dbReference type="Proteomes" id="UP000658642"/>
    </source>
</evidence>
<keyword evidence="6 12" id="KW-0175">Coiled coil</keyword>
<feature type="compositionally biased region" description="Polar residues" evidence="13">
    <location>
        <begin position="144"/>
        <end position="154"/>
    </location>
</feature>
<dbReference type="Proteomes" id="UP000658642">
    <property type="component" value="Unassembled WGS sequence"/>
</dbReference>
<organism evidence="15 16">
    <name type="scientific">Atrichornis clamosus</name>
    <dbReference type="NCBI Taxonomy" id="449594"/>
    <lineage>
        <taxon>Eukaryota</taxon>
        <taxon>Metazoa</taxon>
        <taxon>Chordata</taxon>
        <taxon>Craniata</taxon>
        <taxon>Vertebrata</taxon>
        <taxon>Euteleostomi</taxon>
        <taxon>Archelosauria</taxon>
        <taxon>Archosauria</taxon>
        <taxon>Dinosauria</taxon>
        <taxon>Saurischia</taxon>
        <taxon>Theropoda</taxon>
        <taxon>Coelurosauria</taxon>
        <taxon>Aves</taxon>
        <taxon>Neognathae</taxon>
        <taxon>Neoaves</taxon>
        <taxon>Telluraves</taxon>
        <taxon>Australaves</taxon>
        <taxon>Passeriformes</taxon>
        <taxon>Menuridae</taxon>
        <taxon>Atrichornis</taxon>
    </lineage>
</organism>
<evidence type="ECO:0000313" key="15">
    <source>
        <dbReference type="EMBL" id="NXY17197.1"/>
    </source>
</evidence>
<dbReference type="AlphaFoldDB" id="A0A852NUW5"/>
<dbReference type="SUPFAM" id="SSF68906">
    <property type="entry name" value="SAP domain"/>
    <property type="match status" value="1"/>
</dbReference>
<feature type="coiled-coil region" evidence="12">
    <location>
        <begin position="347"/>
        <end position="381"/>
    </location>
</feature>
<evidence type="ECO:0000256" key="4">
    <source>
        <dbReference type="ARBA" id="ARBA00022843"/>
    </source>
</evidence>
<evidence type="ECO:0000256" key="1">
    <source>
        <dbReference type="ARBA" id="ARBA00004123"/>
    </source>
</evidence>
<gene>
    <name evidence="15" type="primary">Myocd</name>
    <name evidence="15" type="ORF">ATRCLA_R14823</name>
</gene>
<feature type="domain" description="SAP" evidence="14">
    <location>
        <begin position="193"/>
        <end position="227"/>
    </location>
</feature>
<evidence type="ECO:0000256" key="11">
    <source>
        <dbReference type="ARBA" id="ARBA00069373"/>
    </source>
</evidence>
<feature type="region of interest" description="Disordered" evidence="13">
    <location>
        <begin position="127"/>
        <end position="179"/>
    </location>
</feature>
<dbReference type="GO" id="GO:0005634">
    <property type="term" value="C:nucleus"/>
    <property type="evidence" value="ECO:0007669"/>
    <property type="project" value="UniProtKB-SubCell"/>
</dbReference>
<feature type="compositionally biased region" description="Polar residues" evidence="13">
    <location>
        <begin position="31"/>
        <end position="48"/>
    </location>
</feature>
<keyword evidence="16" id="KW-1185">Reference proteome</keyword>
<dbReference type="EMBL" id="WBMZ01005518">
    <property type="protein sequence ID" value="NXY17197.1"/>
    <property type="molecule type" value="Genomic_DNA"/>
</dbReference>
<dbReference type="Pfam" id="PF02037">
    <property type="entry name" value="SAP"/>
    <property type="match status" value="1"/>
</dbReference>
<dbReference type="InterPro" id="IPR036361">
    <property type="entry name" value="SAP_dom_sf"/>
</dbReference>
<dbReference type="SMART" id="SM00513">
    <property type="entry name" value="SAP"/>
    <property type="match status" value="1"/>
</dbReference>
<keyword evidence="3" id="KW-0677">Repeat</keyword>
<dbReference type="GO" id="GO:0051145">
    <property type="term" value="P:smooth muscle cell differentiation"/>
    <property type="evidence" value="ECO:0007669"/>
    <property type="project" value="TreeGrafter"/>
</dbReference>
<keyword evidence="7" id="KW-0010">Activator</keyword>
<dbReference type="PANTHER" id="PTHR22793:SF11">
    <property type="entry name" value="MYOCARDIN"/>
    <property type="match status" value="1"/>
</dbReference>
<dbReference type="GO" id="GO:0051147">
    <property type="term" value="P:regulation of muscle cell differentiation"/>
    <property type="evidence" value="ECO:0007669"/>
    <property type="project" value="UniProtKB-ARBA"/>
</dbReference>
<comment type="subcellular location">
    <subcellularLocation>
        <location evidence="1">Nucleus</location>
    </subcellularLocation>
</comment>
<dbReference type="InterPro" id="IPR043451">
    <property type="entry name" value="Myocardin-like"/>
</dbReference>
<evidence type="ECO:0000256" key="7">
    <source>
        <dbReference type="ARBA" id="ARBA00023159"/>
    </source>
</evidence>
<dbReference type="Gene3D" id="1.10.720.30">
    <property type="entry name" value="SAP domain"/>
    <property type="match status" value="1"/>
</dbReference>
<dbReference type="GO" id="GO:0045944">
    <property type="term" value="P:positive regulation of transcription by RNA polymerase II"/>
    <property type="evidence" value="ECO:0007669"/>
    <property type="project" value="UniProtKB-ARBA"/>
</dbReference>
<keyword evidence="5" id="KW-0805">Transcription regulation</keyword>
<feature type="non-terminal residue" evidence="15">
    <location>
        <position position="807"/>
    </location>
</feature>
<feature type="region of interest" description="Disordered" evidence="13">
    <location>
        <begin position="455"/>
        <end position="525"/>
    </location>
</feature>
<dbReference type="InterPro" id="IPR003034">
    <property type="entry name" value="SAP_dom"/>
</dbReference>
<dbReference type="OrthoDB" id="197676at2759"/>
<accession>A0A852NUW5</accession>
<feature type="region of interest" description="Disordered" evidence="13">
    <location>
        <begin position="275"/>
        <end position="323"/>
    </location>
</feature>
<evidence type="ECO:0000256" key="5">
    <source>
        <dbReference type="ARBA" id="ARBA00023015"/>
    </source>
</evidence>
<keyword evidence="9" id="KW-0539">Nucleus</keyword>
<feature type="compositionally biased region" description="Polar residues" evidence="13">
    <location>
        <begin position="287"/>
        <end position="310"/>
    </location>
</feature>
<keyword evidence="4" id="KW-0832">Ubl conjugation</keyword>
<proteinExistence type="predicted"/>
<evidence type="ECO:0000256" key="8">
    <source>
        <dbReference type="ARBA" id="ARBA00023163"/>
    </source>
</evidence>
<name>A0A852NUW5_9PASS</name>
<evidence type="ECO:0000256" key="3">
    <source>
        <dbReference type="ARBA" id="ARBA00022737"/>
    </source>
</evidence>
<dbReference type="PANTHER" id="PTHR22793">
    <property type="entry name" value="MYOCARDIN-RELATED TRANSCRIPTION FACTOR-RELATED"/>
    <property type="match status" value="1"/>
</dbReference>
<sequence length="807" mass="86544">APGTGPTAPLTSPLQDRSPSADGHVPDTAPGQGSQCDSPKQTAGQESPTLPVPSAVKSKSASDSKNRHKKPKDTKPKVKKLKYHQYIPPDQKAEKSPPPMDSAYARLLQQQQLFLQLQILSQQQQPQQQQQQQHFSYPGMHQGQLKQSNEQMVKSSNSSSTSVNNTPLSPVKTSFSGQTCVSSIKPGPLPSNLDDLKVSELRQQLRIRGLPVSGTKTALMERLRPFQECGSSAVPNFSEITTVTFPVTPTSTLSSYQSQSSTSMLSNGFYHFGSTSSTPPISPASSDLSVSGSLPDTFNDGPMSSPQFGLQPSPVHGSAEESLMSSMNGGSIQLELEGIDTEKDKMLVEKQKVINELTWKLQQEQRQVEELRMQLQKRKRSNGLEEKQQPGQRFFGVPIKQENTVSSCPFASKQMALKSQASSSDKLSNCGVPQVPHIVNSHCLEPAGQSTITSSTFLSPQCSPQHSPLGAAKSPQHISLPPSPNSHYLLPVSPEGRSGSPPGSGCLRTAPVSASPDPAVTPTAGTPLLYIPTPTSTGMSELGPPPCSPCIDSISLYFPMQMAAQSGQKFSIPSPSFCKSSPALSEVKQPPPYEDAVKQQMTRSQQMDELLDVLIESGEIPANAKEDRSCLQKVPQIMVSTGNSSASLPKASAPFEAGSSAPLPFEHCPGSSDAHLEVLLNAHSPLGRVSEMALLKMGAEEPHFEGMMEGFSGKAADELLNSQEILQTPLSPMETQLSPSPAEGSGLQMSFTESPWETMEWLDLTPPSSASGFGSLTPAGPSIFNIDFLDVADLNLNTSMDLHLQQW</sequence>
<dbReference type="FunFam" id="1.10.720.30:FF:000008">
    <property type="entry name" value="Myocardin"/>
    <property type="match status" value="1"/>
</dbReference>
<feature type="region of interest" description="Disordered" evidence="13">
    <location>
        <begin position="1"/>
        <end position="100"/>
    </location>
</feature>
<feature type="compositionally biased region" description="Polar residues" evidence="13">
    <location>
        <begin position="455"/>
        <end position="466"/>
    </location>
</feature>
<dbReference type="PROSITE" id="PS50800">
    <property type="entry name" value="SAP"/>
    <property type="match status" value="1"/>
</dbReference>
<dbReference type="GO" id="GO:0055007">
    <property type="term" value="P:cardiac muscle cell differentiation"/>
    <property type="evidence" value="ECO:0007669"/>
    <property type="project" value="TreeGrafter"/>
</dbReference>
<evidence type="ECO:0000256" key="9">
    <source>
        <dbReference type="ARBA" id="ARBA00023242"/>
    </source>
</evidence>
<evidence type="ECO:0000256" key="12">
    <source>
        <dbReference type="SAM" id="Coils"/>
    </source>
</evidence>
<comment type="function">
    <text evidence="10">Smooth muscle cells (SM) and cardiac muscle cells-specific transcriptional factor which uses the canonical single or multiple CArG boxes DNA sequence. Acts as a cofactor of serum response factor (SRF) with the potential to modulate SRF-target genes. Plays a crucial role in cardiogenesis, urinary bladder development, and differentiation of the smooth muscle cell lineage (myogenesis). Positively regulates the transcription of genes involved in vascular smooth muscle contraction.</text>
</comment>
<feature type="compositionally biased region" description="Low complexity" evidence="13">
    <location>
        <begin position="491"/>
        <end position="505"/>
    </location>
</feature>
<feature type="compositionally biased region" description="Low complexity" evidence="13">
    <location>
        <begin position="275"/>
        <end position="286"/>
    </location>
</feature>
<feature type="non-terminal residue" evidence="15">
    <location>
        <position position="1"/>
    </location>
</feature>
<comment type="caution">
    <text evidence="15">The sequence shown here is derived from an EMBL/GenBank/DDBJ whole genome shotgun (WGS) entry which is preliminary data.</text>
</comment>
<dbReference type="GO" id="GO:0003713">
    <property type="term" value="F:transcription coactivator activity"/>
    <property type="evidence" value="ECO:0007669"/>
    <property type="project" value="TreeGrafter"/>
</dbReference>
<evidence type="ECO:0000256" key="2">
    <source>
        <dbReference type="ARBA" id="ARBA00022553"/>
    </source>
</evidence>
<feature type="compositionally biased region" description="Polar residues" evidence="13">
    <location>
        <begin position="9"/>
        <end position="18"/>
    </location>
</feature>
<evidence type="ECO:0000259" key="14">
    <source>
        <dbReference type="PROSITE" id="PS50800"/>
    </source>
</evidence>
<evidence type="ECO:0000256" key="10">
    <source>
        <dbReference type="ARBA" id="ARBA00057404"/>
    </source>
</evidence>
<protein>
    <recommendedName>
        <fullName evidence="11">Myocardin</fullName>
    </recommendedName>
</protein>
<reference evidence="15" key="1">
    <citation type="submission" date="2020-02" db="EMBL/GenBank/DDBJ databases">
        <title>Bird 10,000 Genomes (B10K) Project - Family phase.</title>
        <authorList>
            <person name="Zhang G."/>
        </authorList>
    </citation>
    <scope>NUCLEOTIDE SEQUENCE</scope>
    <source>
        <strain evidence="15">B10K-DU-029-61</strain>
        <tissue evidence="15">Blood</tissue>
    </source>
</reference>
<feature type="compositionally biased region" description="Polar residues" evidence="13">
    <location>
        <begin position="167"/>
        <end position="179"/>
    </location>
</feature>
<evidence type="ECO:0000256" key="6">
    <source>
        <dbReference type="ARBA" id="ARBA00023054"/>
    </source>
</evidence>
<evidence type="ECO:0000256" key="13">
    <source>
        <dbReference type="SAM" id="MobiDB-lite"/>
    </source>
</evidence>
<feature type="compositionally biased region" description="Low complexity" evidence="13">
    <location>
        <begin position="155"/>
        <end position="166"/>
    </location>
</feature>